<accession>A0AAP0KDE6</accession>
<dbReference type="PANTHER" id="PTHR14593:SF5">
    <property type="entry name" value="WD REPEAT-CONTAINING PROTEIN 11"/>
    <property type="match status" value="1"/>
</dbReference>
<organism evidence="3 4">
    <name type="scientific">Stephania yunnanensis</name>
    <dbReference type="NCBI Taxonomy" id="152371"/>
    <lineage>
        <taxon>Eukaryota</taxon>
        <taxon>Viridiplantae</taxon>
        <taxon>Streptophyta</taxon>
        <taxon>Embryophyta</taxon>
        <taxon>Tracheophyta</taxon>
        <taxon>Spermatophyta</taxon>
        <taxon>Magnoliopsida</taxon>
        <taxon>Ranunculales</taxon>
        <taxon>Menispermaceae</taxon>
        <taxon>Menispermoideae</taxon>
        <taxon>Cissampelideae</taxon>
        <taxon>Stephania</taxon>
    </lineage>
</organism>
<keyword evidence="4" id="KW-1185">Reference proteome</keyword>
<gene>
    <name evidence="3" type="ORF">Syun_008880</name>
</gene>
<feature type="transmembrane region" description="Helical" evidence="1">
    <location>
        <begin position="190"/>
        <end position="209"/>
    </location>
</feature>
<reference evidence="3 4" key="1">
    <citation type="submission" date="2024-01" db="EMBL/GenBank/DDBJ databases">
        <title>Genome assemblies of Stephania.</title>
        <authorList>
            <person name="Yang L."/>
        </authorList>
    </citation>
    <scope>NUCLEOTIDE SEQUENCE [LARGE SCALE GENOMIC DNA]</scope>
    <source>
        <strain evidence="3">YNDBR</strain>
        <tissue evidence="3">Leaf</tissue>
    </source>
</reference>
<evidence type="ECO:0000259" key="2">
    <source>
        <dbReference type="Pfam" id="PF23752"/>
    </source>
</evidence>
<evidence type="ECO:0000313" key="3">
    <source>
        <dbReference type="EMBL" id="KAK9150571.1"/>
    </source>
</evidence>
<protein>
    <recommendedName>
        <fullName evidence="2">WDR11 second beta-propeller domain-containing protein</fullName>
    </recommendedName>
</protein>
<feature type="domain" description="WDR11 second beta-propeller" evidence="2">
    <location>
        <begin position="11"/>
        <end position="53"/>
    </location>
</feature>
<keyword evidence="1" id="KW-0472">Membrane</keyword>
<comment type="caution">
    <text evidence="3">The sequence shown here is derived from an EMBL/GenBank/DDBJ whole genome shotgun (WGS) entry which is preliminary data.</text>
</comment>
<dbReference type="InterPro" id="IPR057853">
    <property type="entry name" value="Beta-prop_WDR11_2nd"/>
</dbReference>
<sequence length="253" mass="28741">MKDCYMIVSLIAVIDVSAHAVAASFCVHNGIVRGFRWLSNSRLVSFSYTQVCEFIPLFSITWLIQRWTQRWIHGVYRVALVSPLVIEENGAFHFKTHLTMETEKEMQKFTAKIVDMMKQEKLYASQGGPIILSLVGLVFFILKGENLRLAGGNWNYYDALRPEKRGPKLEATHLEKAKELYTKLRIGTSFYGAVSLLGFSAMFSAILLAHESIYGQMAAYMKESGEGSEGTAKWLLNEIARRETDAERSLMHR</sequence>
<evidence type="ECO:0000313" key="4">
    <source>
        <dbReference type="Proteomes" id="UP001420932"/>
    </source>
</evidence>
<dbReference type="InterPro" id="IPR039694">
    <property type="entry name" value="WDR11"/>
</dbReference>
<keyword evidence="1" id="KW-1133">Transmembrane helix</keyword>
<proteinExistence type="predicted"/>
<keyword evidence="1" id="KW-0812">Transmembrane</keyword>
<evidence type="ECO:0000256" key="1">
    <source>
        <dbReference type="SAM" id="Phobius"/>
    </source>
</evidence>
<dbReference type="AlphaFoldDB" id="A0AAP0KDE6"/>
<feature type="transmembrane region" description="Helical" evidence="1">
    <location>
        <begin position="122"/>
        <end position="142"/>
    </location>
</feature>
<dbReference type="PANTHER" id="PTHR14593">
    <property type="entry name" value="WD REPEAT-CONTAINING PROTEIN 11"/>
    <property type="match status" value="1"/>
</dbReference>
<dbReference type="Proteomes" id="UP001420932">
    <property type="component" value="Unassembled WGS sequence"/>
</dbReference>
<name>A0AAP0KDE6_9MAGN</name>
<dbReference type="GO" id="GO:0005737">
    <property type="term" value="C:cytoplasm"/>
    <property type="evidence" value="ECO:0007669"/>
    <property type="project" value="TreeGrafter"/>
</dbReference>
<dbReference type="EMBL" id="JBBNAF010000004">
    <property type="protein sequence ID" value="KAK9150571.1"/>
    <property type="molecule type" value="Genomic_DNA"/>
</dbReference>
<dbReference type="Pfam" id="PF23752">
    <property type="entry name" value="Beta-prop_WDR11_2nd"/>
    <property type="match status" value="1"/>
</dbReference>